<proteinExistence type="predicted"/>
<dbReference type="AlphaFoldDB" id="A0AAN9S5Y4"/>
<evidence type="ECO:0000313" key="1">
    <source>
        <dbReference type="EMBL" id="KAK7390169.1"/>
    </source>
</evidence>
<dbReference type="EMBL" id="JAYMYS010000006">
    <property type="protein sequence ID" value="KAK7390169.1"/>
    <property type="molecule type" value="Genomic_DNA"/>
</dbReference>
<sequence>MDPEAANTRSRRLLYAGPGFEVGDTFDCTVECGNRLTEGTWGDEGSLRNGLVELEKKSTPILNASHESCYVNGSSCGNAIHSGHVNASQSNCYGNGSISGNSLQNVNSDSHDAIKDSHYSANGSLLLGNALRHENFDFHNANNVSHYVECDSHDAFKELAFKKVHLRGPIAAWNEFGRVQENAKAPVGTQKVAKLSVWVGVQNSVQEGPGSRLELAERGQQFGNHGAMLDP</sequence>
<evidence type="ECO:0000313" key="2">
    <source>
        <dbReference type="Proteomes" id="UP001386955"/>
    </source>
</evidence>
<name>A0AAN9S5Y4_PSOTE</name>
<protein>
    <submittedName>
        <fullName evidence="1">Uncharacterized protein</fullName>
    </submittedName>
</protein>
<keyword evidence="2" id="KW-1185">Reference proteome</keyword>
<organism evidence="1 2">
    <name type="scientific">Psophocarpus tetragonolobus</name>
    <name type="common">Winged bean</name>
    <name type="synonym">Dolichos tetragonolobus</name>
    <dbReference type="NCBI Taxonomy" id="3891"/>
    <lineage>
        <taxon>Eukaryota</taxon>
        <taxon>Viridiplantae</taxon>
        <taxon>Streptophyta</taxon>
        <taxon>Embryophyta</taxon>
        <taxon>Tracheophyta</taxon>
        <taxon>Spermatophyta</taxon>
        <taxon>Magnoliopsida</taxon>
        <taxon>eudicotyledons</taxon>
        <taxon>Gunneridae</taxon>
        <taxon>Pentapetalae</taxon>
        <taxon>rosids</taxon>
        <taxon>fabids</taxon>
        <taxon>Fabales</taxon>
        <taxon>Fabaceae</taxon>
        <taxon>Papilionoideae</taxon>
        <taxon>50 kb inversion clade</taxon>
        <taxon>NPAAA clade</taxon>
        <taxon>indigoferoid/millettioid clade</taxon>
        <taxon>Phaseoleae</taxon>
        <taxon>Psophocarpus</taxon>
    </lineage>
</organism>
<gene>
    <name evidence="1" type="ORF">VNO78_25468</name>
</gene>
<dbReference type="Proteomes" id="UP001386955">
    <property type="component" value="Unassembled WGS sequence"/>
</dbReference>
<reference evidence="1 2" key="1">
    <citation type="submission" date="2024-01" db="EMBL/GenBank/DDBJ databases">
        <title>The genomes of 5 underutilized Papilionoideae crops provide insights into root nodulation and disease resistanc.</title>
        <authorList>
            <person name="Jiang F."/>
        </authorList>
    </citation>
    <scope>NUCLEOTIDE SEQUENCE [LARGE SCALE GENOMIC DNA]</scope>
    <source>
        <strain evidence="1">DUOXIRENSHENG_FW03</strain>
        <tissue evidence="1">Leaves</tissue>
    </source>
</reference>
<comment type="caution">
    <text evidence="1">The sequence shown here is derived from an EMBL/GenBank/DDBJ whole genome shotgun (WGS) entry which is preliminary data.</text>
</comment>
<accession>A0AAN9S5Y4</accession>